<sequence length="1107" mass="114953">MVSTPRSRRIGVAAVASIAALGIGLSGLAQATAAQPGPARAGKAQVGKTAQPATVTLVTGDRVIVRADGRATVQPGKGREHVKFKTYKVKDHLYVVPSDVFGQLASGRLDRRLFDVTGLIKAKYDDKSAKTIPVIVTYAGKAKQRAAAPGATVTRQLPVVNGAALKVDKAKAAEFLTGSAARSAAGIDKIWLDGKRELFLDKSVPQIGAPTAWAAGFTGKDVKVAVLDTGVDDAHPDLATQVAEAKTFIEEPVGDTDGHGTHVSSTILGTGAASGGKYKGVAPDAKLYSGKVCGAFDCPESSILAGMEWAANEVKAKVVNLSLGGQDTPEIDPLEAAVNQLTEQTGTLFVIAAGNSGLRGPGSIGSPGSAEAALTVGAVDKQDKLAYFSSLGPRVGDGGVKPDVTAPGVDIVAARSKDSALPGDKYFSASGTSMATPHTVGAAAILAQQHPEWKAAELKAALMASAKPAPELGVFQQGTGRIDVAKGIKQTVVTDPGTVSFGTAIWPHDDDTPVTKTLTYRNLGSQTVTLNLAATFTDPAGNPAPAGAFALSANSVTVPAGGTASVQVTSNTKHNGPDGAYSGRVTATGGDATVISGLGVNKEVESYNYTLKALDRQGKPAEAFGSLFGPTGFVFLEVPADGATVRLPKGSYVADTSQYEGDPEDPASFKSYSLVEPGVKLTKDVTSVHDARKAKPLEVAVAESGVESVLATYGFVWTPSGGQGSLDATYLGQNYDGAYTAQVGPALPPEQMTGYVSSQWAKPGADGRFRNSPVFYGQMDPTPGAFPTGLARAVKGKELAQLDQHVNVNSDRLLERVAYAAAPNLGGGWGAILEYDQPTALKAFVDDKPATWSTGFSEVVPSADPENPFPDLITDVQSPFKGYQARKKYDERFHGAAFSTAPNLVIRDQDYLLVLANSLLDGDGNAGFTRSDSGSSKLLRNGELIGEFEGFGNAEAFDLPAGKATYQLQTTQSRESISSLSTRTDLTYTFTSAATDKETPIPIAGLQYSPKVDDHNVADRTPVTVLPITLVAQRGVKVPAVKKLELQVSGDDGKTWHKAAVAPSGKGAYKAIFGTPKGAKTISLKAHLVDAQGNITDQTTIGAYPLR</sequence>
<evidence type="ECO:0000256" key="2">
    <source>
        <dbReference type="ARBA" id="ARBA00022670"/>
    </source>
</evidence>
<dbReference type="InterPro" id="IPR015500">
    <property type="entry name" value="Peptidase_S8_subtilisin-rel"/>
</dbReference>
<evidence type="ECO:0000259" key="9">
    <source>
        <dbReference type="Pfam" id="PF00082"/>
    </source>
</evidence>
<gene>
    <name evidence="10" type="ORF">HNR71_002482</name>
    <name evidence="11" type="ORF">HPO96_30405</name>
</gene>
<dbReference type="PROSITE" id="PS00136">
    <property type="entry name" value="SUBTILASE_ASP"/>
    <property type="match status" value="1"/>
</dbReference>
<dbReference type="SUPFAM" id="SSF52743">
    <property type="entry name" value="Subtilisin-like"/>
    <property type="match status" value="1"/>
</dbReference>
<protein>
    <submittedName>
        <fullName evidence="11">S8 family serine peptidase</fullName>
    </submittedName>
    <submittedName>
        <fullName evidence="10">Subtilisin family serine protease</fullName>
    </submittedName>
</protein>
<dbReference type="Proteomes" id="UP000553957">
    <property type="component" value="Unassembled WGS sequence"/>
</dbReference>
<feature type="active site" description="Charge relay system" evidence="5 6">
    <location>
        <position position="433"/>
    </location>
</feature>
<evidence type="ECO:0000256" key="8">
    <source>
        <dbReference type="SAM" id="SignalP"/>
    </source>
</evidence>
<evidence type="ECO:0000313" key="11">
    <source>
        <dbReference type="EMBL" id="NOL44567.1"/>
    </source>
</evidence>
<name>A0A7Y4P1S2_9ACTN</name>
<reference evidence="11 12" key="1">
    <citation type="submission" date="2020-05" db="EMBL/GenBank/DDBJ databases">
        <title>Genome sequence of Kribbella sandramycini ATCC 39419.</title>
        <authorList>
            <person name="Maclea K.S."/>
            <person name="Fair J.L."/>
        </authorList>
    </citation>
    <scope>NUCLEOTIDE SEQUENCE [LARGE SCALE GENOMIC DNA]</scope>
    <source>
        <strain evidence="11 12">ATCC 39419</strain>
    </source>
</reference>
<dbReference type="InterPro" id="IPR036852">
    <property type="entry name" value="Peptidase_S8/S53_dom_sf"/>
</dbReference>
<dbReference type="GO" id="GO:0005975">
    <property type="term" value="P:carbohydrate metabolic process"/>
    <property type="evidence" value="ECO:0007669"/>
    <property type="project" value="UniProtKB-ARBA"/>
</dbReference>
<keyword evidence="12" id="KW-1185">Reference proteome</keyword>
<dbReference type="PROSITE" id="PS51892">
    <property type="entry name" value="SUBTILASE"/>
    <property type="match status" value="1"/>
</dbReference>
<feature type="signal peptide" evidence="8">
    <location>
        <begin position="1"/>
        <end position="31"/>
    </location>
</feature>
<evidence type="ECO:0000313" key="12">
    <source>
        <dbReference type="Proteomes" id="UP000534306"/>
    </source>
</evidence>
<dbReference type="Gene3D" id="3.40.50.200">
    <property type="entry name" value="Peptidase S8/S53 domain"/>
    <property type="match status" value="1"/>
</dbReference>
<dbReference type="Gene3D" id="2.60.40.10">
    <property type="entry name" value="Immunoglobulins"/>
    <property type="match status" value="1"/>
</dbReference>
<evidence type="ECO:0000256" key="5">
    <source>
        <dbReference type="PIRSR" id="PIRSR615500-1"/>
    </source>
</evidence>
<dbReference type="InterPro" id="IPR023827">
    <property type="entry name" value="Peptidase_S8_Asp-AS"/>
</dbReference>
<comment type="caution">
    <text evidence="11">The sequence shown here is derived from an EMBL/GenBank/DDBJ whole genome shotgun (WGS) entry which is preliminary data.</text>
</comment>
<dbReference type="InterPro" id="IPR013783">
    <property type="entry name" value="Ig-like_fold"/>
</dbReference>
<feature type="active site" description="Charge relay system" evidence="5 6">
    <location>
        <position position="259"/>
    </location>
</feature>
<dbReference type="EMBL" id="JABJRC010000009">
    <property type="protein sequence ID" value="NOL44567.1"/>
    <property type="molecule type" value="Genomic_DNA"/>
</dbReference>
<comment type="similarity">
    <text evidence="1 6 7">Belongs to the peptidase S8 family.</text>
</comment>
<proteinExistence type="inferred from homology"/>
<dbReference type="InterPro" id="IPR023828">
    <property type="entry name" value="Peptidase_S8_Ser-AS"/>
</dbReference>
<dbReference type="InterPro" id="IPR022398">
    <property type="entry name" value="Peptidase_S8_His-AS"/>
</dbReference>
<dbReference type="PANTHER" id="PTHR43806">
    <property type="entry name" value="PEPTIDASE S8"/>
    <property type="match status" value="1"/>
</dbReference>
<feature type="chain" id="PRO_5038257990" evidence="8">
    <location>
        <begin position="32"/>
        <end position="1107"/>
    </location>
</feature>
<evidence type="ECO:0000313" key="13">
    <source>
        <dbReference type="Proteomes" id="UP000553957"/>
    </source>
</evidence>
<feature type="active site" description="Charge relay system" evidence="5 6">
    <location>
        <position position="228"/>
    </location>
</feature>
<accession>A0A7Y4P1S2</accession>
<feature type="domain" description="Peptidase S8/S53" evidence="9">
    <location>
        <begin position="219"/>
        <end position="472"/>
    </location>
</feature>
<dbReference type="EMBL" id="JACHKF010000001">
    <property type="protein sequence ID" value="MBB6566845.1"/>
    <property type="molecule type" value="Genomic_DNA"/>
</dbReference>
<dbReference type="Proteomes" id="UP000534306">
    <property type="component" value="Unassembled WGS sequence"/>
</dbReference>
<dbReference type="GO" id="GO:0004252">
    <property type="term" value="F:serine-type endopeptidase activity"/>
    <property type="evidence" value="ECO:0007669"/>
    <property type="project" value="UniProtKB-UniRule"/>
</dbReference>
<dbReference type="InterPro" id="IPR000209">
    <property type="entry name" value="Peptidase_S8/S53_dom"/>
</dbReference>
<dbReference type="PROSITE" id="PS00137">
    <property type="entry name" value="SUBTILASE_HIS"/>
    <property type="match status" value="1"/>
</dbReference>
<dbReference type="RefSeq" id="WP_171677824.1">
    <property type="nucleotide sequence ID" value="NZ_BAAAGT010000004.1"/>
</dbReference>
<reference evidence="10 13" key="2">
    <citation type="submission" date="2020-08" db="EMBL/GenBank/DDBJ databases">
        <title>Sequencing the genomes of 1000 actinobacteria strains.</title>
        <authorList>
            <person name="Klenk H.-P."/>
        </authorList>
    </citation>
    <scope>NUCLEOTIDE SEQUENCE [LARGE SCALE GENOMIC DNA]</scope>
    <source>
        <strain evidence="10 13">DSM 15626</strain>
    </source>
</reference>
<evidence type="ECO:0000256" key="3">
    <source>
        <dbReference type="ARBA" id="ARBA00022801"/>
    </source>
</evidence>
<evidence type="ECO:0000256" key="1">
    <source>
        <dbReference type="ARBA" id="ARBA00011073"/>
    </source>
</evidence>
<keyword evidence="2 6" id="KW-0645">Protease</keyword>
<evidence type="ECO:0000313" key="10">
    <source>
        <dbReference type="EMBL" id="MBB6566845.1"/>
    </source>
</evidence>
<dbReference type="PROSITE" id="PS00138">
    <property type="entry name" value="SUBTILASE_SER"/>
    <property type="match status" value="1"/>
</dbReference>
<keyword evidence="4 6" id="KW-0720">Serine protease</keyword>
<evidence type="ECO:0000256" key="4">
    <source>
        <dbReference type="ARBA" id="ARBA00022825"/>
    </source>
</evidence>
<dbReference type="PROSITE" id="PS50096">
    <property type="entry name" value="IQ"/>
    <property type="match status" value="1"/>
</dbReference>
<organism evidence="11 12">
    <name type="scientific">Kribbella sandramycini</name>
    <dbReference type="NCBI Taxonomy" id="60450"/>
    <lineage>
        <taxon>Bacteria</taxon>
        <taxon>Bacillati</taxon>
        <taxon>Actinomycetota</taxon>
        <taxon>Actinomycetes</taxon>
        <taxon>Propionibacteriales</taxon>
        <taxon>Kribbellaceae</taxon>
        <taxon>Kribbella</taxon>
    </lineage>
</organism>
<keyword evidence="3 6" id="KW-0378">Hydrolase</keyword>
<keyword evidence="8" id="KW-0732">Signal</keyword>
<dbReference type="PANTHER" id="PTHR43806:SF11">
    <property type="entry name" value="CEREVISIN-RELATED"/>
    <property type="match status" value="1"/>
</dbReference>
<dbReference type="GO" id="GO:0006508">
    <property type="term" value="P:proteolysis"/>
    <property type="evidence" value="ECO:0007669"/>
    <property type="project" value="UniProtKB-KW"/>
</dbReference>
<dbReference type="PRINTS" id="PR00723">
    <property type="entry name" value="SUBTILISIN"/>
</dbReference>
<dbReference type="InterPro" id="IPR050131">
    <property type="entry name" value="Peptidase_S8_subtilisin-like"/>
</dbReference>
<evidence type="ECO:0000256" key="7">
    <source>
        <dbReference type="RuleBase" id="RU003355"/>
    </source>
</evidence>
<evidence type="ECO:0000256" key="6">
    <source>
        <dbReference type="PROSITE-ProRule" id="PRU01240"/>
    </source>
</evidence>
<dbReference type="AlphaFoldDB" id="A0A7Y4P1S2"/>
<dbReference type="Pfam" id="PF00082">
    <property type="entry name" value="Peptidase_S8"/>
    <property type="match status" value="1"/>
</dbReference>